<feature type="compositionally biased region" description="Polar residues" evidence="18">
    <location>
        <begin position="860"/>
        <end position="877"/>
    </location>
</feature>
<dbReference type="Gene3D" id="3.40.1370.10">
    <property type="match status" value="1"/>
</dbReference>
<keyword evidence="5 16" id="KW-0547">Nucleotide-binding</keyword>
<dbReference type="GO" id="GO:0051231">
    <property type="term" value="P:spindle elongation"/>
    <property type="evidence" value="ECO:0007669"/>
    <property type="project" value="TreeGrafter"/>
</dbReference>
<comment type="function">
    <text evidence="14">Responsible for microtubule translocation. May be important for the organization of phragmoplast-specific arrays of microtubules. Plays an essential role in stabilizing the mitotic spindle. Required during mitotic cytokinesis.</text>
</comment>
<dbReference type="InterPro" id="IPR012677">
    <property type="entry name" value="Nucleotide-bd_a/b_plait_sf"/>
</dbReference>
<dbReference type="PRINTS" id="PR00380">
    <property type="entry name" value="KINESINHEAVY"/>
</dbReference>
<evidence type="ECO:0000256" key="14">
    <source>
        <dbReference type="ARBA" id="ARBA00046159"/>
    </source>
</evidence>
<dbReference type="GO" id="GO:0004672">
    <property type="term" value="F:protein kinase activity"/>
    <property type="evidence" value="ECO:0007669"/>
    <property type="project" value="InterPro"/>
</dbReference>
<dbReference type="Gene3D" id="3.40.850.10">
    <property type="entry name" value="Kinesin motor domain"/>
    <property type="match status" value="1"/>
</dbReference>
<evidence type="ECO:0000256" key="9">
    <source>
        <dbReference type="ARBA" id="ARBA00023212"/>
    </source>
</evidence>
<keyword evidence="7" id="KW-0689">Ribosomal protein</keyword>
<evidence type="ECO:0000256" key="10">
    <source>
        <dbReference type="ARBA" id="ARBA00023274"/>
    </source>
</evidence>
<protein>
    <recommendedName>
        <fullName evidence="12">Large ribosomal subunit protein uL4</fullName>
    </recommendedName>
    <alternativeName>
        <fullName evidence="13">60S ribosomal protein L4</fullName>
    </alternativeName>
</protein>
<dbReference type="Proteomes" id="UP001291623">
    <property type="component" value="Unassembled WGS sequence"/>
</dbReference>
<evidence type="ECO:0000256" key="18">
    <source>
        <dbReference type="SAM" id="MobiDB-lite"/>
    </source>
</evidence>
<feature type="domain" description="RRM" evidence="21">
    <location>
        <begin position="439"/>
        <end position="517"/>
    </location>
</feature>
<dbReference type="FunFam" id="3.40.1370.10:FF:000011">
    <property type="entry name" value="50S ribosomal protein L4"/>
    <property type="match status" value="1"/>
</dbReference>
<dbReference type="InterPro" id="IPR035979">
    <property type="entry name" value="RBD_domain_sf"/>
</dbReference>
<proteinExistence type="inferred from homology"/>
<feature type="region of interest" description="Disordered" evidence="18">
    <location>
        <begin position="728"/>
        <end position="760"/>
    </location>
</feature>
<keyword evidence="3" id="KW-0963">Cytoplasm</keyword>
<keyword evidence="10" id="KW-0687">Ribonucleoprotein</keyword>
<feature type="coiled-coil region" evidence="17">
    <location>
        <begin position="1215"/>
        <end position="1328"/>
    </location>
</feature>
<dbReference type="GO" id="GO:0005524">
    <property type="term" value="F:ATP binding"/>
    <property type="evidence" value="ECO:0007669"/>
    <property type="project" value="UniProtKB-UniRule"/>
</dbReference>
<dbReference type="InterPro" id="IPR002136">
    <property type="entry name" value="Ribosomal_uL4"/>
</dbReference>
<keyword evidence="4" id="KW-0493">Microtubule</keyword>
<dbReference type="InterPro" id="IPR011009">
    <property type="entry name" value="Kinase-like_dom_sf"/>
</dbReference>
<evidence type="ECO:0000256" key="2">
    <source>
        <dbReference type="ARBA" id="ARBA00010528"/>
    </source>
</evidence>
<dbReference type="GO" id="GO:0006412">
    <property type="term" value="P:translation"/>
    <property type="evidence" value="ECO:0007669"/>
    <property type="project" value="InterPro"/>
</dbReference>
<feature type="compositionally biased region" description="Basic and acidic residues" evidence="18">
    <location>
        <begin position="817"/>
        <end position="858"/>
    </location>
</feature>
<comment type="subcellular location">
    <subcellularLocation>
        <location evidence="1">Cytoplasm</location>
        <location evidence="1">Cytoskeleton</location>
        <location evidence="1">Spindle</location>
    </subcellularLocation>
</comment>
<dbReference type="GO" id="GO:0090307">
    <property type="term" value="P:mitotic spindle assembly"/>
    <property type="evidence" value="ECO:0007669"/>
    <property type="project" value="TreeGrafter"/>
</dbReference>
<dbReference type="InterPro" id="IPR000719">
    <property type="entry name" value="Prot_kinase_dom"/>
</dbReference>
<evidence type="ECO:0000256" key="5">
    <source>
        <dbReference type="ARBA" id="ARBA00022741"/>
    </source>
</evidence>
<dbReference type="GO" id="GO:1990904">
    <property type="term" value="C:ribonucleoprotein complex"/>
    <property type="evidence" value="ECO:0007669"/>
    <property type="project" value="UniProtKB-KW"/>
</dbReference>
<dbReference type="SUPFAM" id="SSF54928">
    <property type="entry name" value="RNA-binding domain, RBD"/>
    <property type="match status" value="1"/>
</dbReference>
<dbReference type="GO" id="GO:0005876">
    <property type="term" value="C:spindle microtubule"/>
    <property type="evidence" value="ECO:0007669"/>
    <property type="project" value="TreeGrafter"/>
</dbReference>
<feature type="compositionally biased region" description="Basic and acidic residues" evidence="18">
    <location>
        <begin position="520"/>
        <end position="559"/>
    </location>
</feature>
<dbReference type="CDD" id="cd01364">
    <property type="entry name" value="KISc_BimC_Eg5"/>
    <property type="match status" value="1"/>
</dbReference>
<dbReference type="InterPro" id="IPR025755">
    <property type="entry name" value="Ribos_uL4_C_dom"/>
</dbReference>
<dbReference type="PANTHER" id="PTHR47970:SF12">
    <property type="entry name" value="KINESIN FAMILY MEMBER 11"/>
    <property type="match status" value="1"/>
</dbReference>
<feature type="compositionally biased region" description="Basic and acidic residues" evidence="18">
    <location>
        <begin position="630"/>
        <end position="652"/>
    </location>
</feature>
<evidence type="ECO:0000313" key="22">
    <source>
        <dbReference type="EMBL" id="KAK4337303.1"/>
    </source>
</evidence>
<keyword evidence="9" id="KW-0206">Cytoskeleton</keyword>
<dbReference type="InterPro" id="IPR047149">
    <property type="entry name" value="KIF11-like"/>
</dbReference>
<accession>A0AAE1QPQ0</accession>
<dbReference type="SUPFAM" id="SSF52166">
    <property type="entry name" value="Ribosomal protein L4"/>
    <property type="match status" value="1"/>
</dbReference>
<dbReference type="PANTHER" id="PTHR47970">
    <property type="entry name" value="KINESIN-LIKE PROTEIN KIF11"/>
    <property type="match status" value="1"/>
</dbReference>
<sequence length="1393" mass="159797">MDEMMATEATEFSSATEATEETFIFDSDIDQTDDLKKLRVVWRKTWTFCGTPEYVAPEIILNKGHDYSADYWSLGVLMYELLTGIPPFTGHQTSAESWGTGRAVARIPRVRGGGTHRSGQGAFGNMCRGGRRFGPTRVWRKWHRKINLNQRRYAIVSSIAATSVPALVLSKGHRIEKVPEFPFVVTDNVEKISTAKEAVAFLKNVHAFEDVERVIKSKNIRAGKGKMRNRRHTQRLGPVVIYDKDAGLSKAFRNIPGVECLNVASLNLLRLAPGGVVGRFVIWTESAFKKLDQIYGTWKTSSKEKRDYNLPQPKMANADLTRILRSYEVQRTLRSKKVRPIKSMKRPNPLRNKSLMARLNPYRDVARSNLRRDLQLRTLARKAYNLLKERKLQGVTGDGKELRRVLSKLLSRRLPSRTQAVHRAQSRKTDGKSTSPNDKIVWVSGLSSNTRASDLQSLFKKYGKVIGAKIIKNTRIPGSRCFGFITMETAEQAEKCIQNLNKTELDGRTITVEKNRLVEDKKKQREKSIEKSDKEGKESDSKKESKDNEKFRDKKDRSRSPRRKSHSPIKRFSHKPNFNNRRPIGSFGLRRGGGLGPRPPFGSGPNPMMVRKFEAERLMRRREMRAKERRRAEDYRKQRDLERKQQEERDKLEREKMRLKIERDRLEREKADFLRAEREKARIERERIEREREELRRKQVQIPHGRLDDSRMRNSLISGKRPYDDLYWDDRKRFPTSSSLNPGRSYEDQETGYNDYPYDIQSSEYNRRKLEALTSSSLNRDYDSKRNIQDSSRSGGHDRDDRRTSTNGSSSQIGYYRDSRPSISSRDRDSRRSNNGGREDNNDWKSNVDRRSDARYIDKNSLSQAQGTPQSYLSASRSYGGERDTDTWPATDRLAATNNLNKLSYPPGERGNVQSKSCIFDGAFNEKSSQIEVYCRVVSPLIQQVLDGYNCTVFAYGQTGTGKTFTMEGERSDLECSWQEDPLSGIIPRALHHLFENICSNDVVRVSFLELYNEELYDLLGPSEDQNRLRIFEDASRKGSVIVSGLEEIAVRSKEEIYNILKRGTAKRQTAATLMNARSSRSHTIFSVTVHIKDNSIDGEDLVKIGKLNLVDLAGSENIGRSGAIDKRAREAGNINQSLLTLGRVITSLVEKAPHIPYRESKLTRLLQDSLGGRTLTSIIATISPNQADLEDTISTLEYAQRAKKITNKPEVNQKVTLKAVLRDYQDEIEKLRRDLLACREKNGFMVDENNYKEMCKKIDDMEANIKALEDEREKMTSVFLNTKETLEQKDKELMETSEDLKKKEKLLEEIKNDLNAHIKVINHQEEASCKLAEQAKKLLEIADKSTIENRKLHEKIERQSYKSVTASSNIDDDLNIIATADQAEYDDVLFLL</sequence>
<evidence type="ECO:0000313" key="23">
    <source>
        <dbReference type="Proteomes" id="UP001291623"/>
    </source>
</evidence>
<evidence type="ECO:0000256" key="4">
    <source>
        <dbReference type="ARBA" id="ARBA00022701"/>
    </source>
</evidence>
<dbReference type="InterPro" id="IPR027417">
    <property type="entry name" value="P-loop_NTPase"/>
</dbReference>
<dbReference type="Pfam" id="PF00225">
    <property type="entry name" value="Kinesin"/>
    <property type="match status" value="1"/>
</dbReference>
<dbReference type="SMART" id="SM00360">
    <property type="entry name" value="RRM"/>
    <property type="match status" value="1"/>
</dbReference>
<dbReference type="GO" id="GO:0008017">
    <property type="term" value="F:microtubule binding"/>
    <property type="evidence" value="ECO:0007669"/>
    <property type="project" value="InterPro"/>
</dbReference>
<dbReference type="SUPFAM" id="SSF52540">
    <property type="entry name" value="P-loop containing nucleoside triphosphate hydrolases"/>
    <property type="match status" value="1"/>
</dbReference>
<dbReference type="GO" id="GO:0072686">
    <property type="term" value="C:mitotic spindle"/>
    <property type="evidence" value="ECO:0007669"/>
    <property type="project" value="TreeGrafter"/>
</dbReference>
<evidence type="ECO:0000259" key="19">
    <source>
        <dbReference type="PROSITE" id="PS50011"/>
    </source>
</evidence>
<dbReference type="InterPro" id="IPR019821">
    <property type="entry name" value="Kinesin_motor_CS"/>
</dbReference>
<dbReference type="InterPro" id="IPR023574">
    <property type="entry name" value="Ribosomal_uL4_dom_sf"/>
</dbReference>
<reference evidence="22" key="1">
    <citation type="submission" date="2023-12" db="EMBL/GenBank/DDBJ databases">
        <title>Genome assembly of Anisodus tanguticus.</title>
        <authorList>
            <person name="Wang Y.-J."/>
        </authorList>
    </citation>
    <scope>NUCLEOTIDE SEQUENCE</scope>
    <source>
        <strain evidence="22">KB-2021</strain>
        <tissue evidence="22">Leaf</tissue>
    </source>
</reference>
<feature type="compositionally biased region" description="Basic residues" evidence="18">
    <location>
        <begin position="560"/>
        <end position="574"/>
    </location>
</feature>
<feature type="domain" description="Protein kinase" evidence="19">
    <location>
        <begin position="1"/>
        <end position="209"/>
    </location>
</feature>
<dbReference type="GO" id="GO:0007018">
    <property type="term" value="P:microtubule-based movement"/>
    <property type="evidence" value="ECO:0007669"/>
    <property type="project" value="InterPro"/>
</dbReference>
<evidence type="ECO:0000256" key="15">
    <source>
        <dbReference type="PROSITE-ProRule" id="PRU00176"/>
    </source>
</evidence>
<evidence type="ECO:0000256" key="1">
    <source>
        <dbReference type="ARBA" id="ARBA00004186"/>
    </source>
</evidence>
<dbReference type="GO" id="GO:0003723">
    <property type="term" value="F:RNA binding"/>
    <property type="evidence" value="ECO:0007669"/>
    <property type="project" value="UniProtKB-UniRule"/>
</dbReference>
<evidence type="ECO:0000256" key="17">
    <source>
        <dbReference type="SAM" id="Coils"/>
    </source>
</evidence>
<dbReference type="InterPro" id="IPR001752">
    <property type="entry name" value="Kinesin_motor_dom"/>
</dbReference>
<feature type="region of interest" description="Disordered" evidence="18">
    <location>
        <begin position="520"/>
        <end position="608"/>
    </location>
</feature>
<comment type="similarity">
    <text evidence="11">Belongs to the TRAFAC class myosin-kinesin ATPase superfamily. Kinesin family. KIN-5/BimC subfamily.</text>
</comment>
<dbReference type="InterPro" id="IPR000504">
    <property type="entry name" value="RRM_dom"/>
</dbReference>
<feature type="binding site" evidence="16">
    <location>
        <begin position="957"/>
        <end position="964"/>
    </location>
    <ligand>
        <name>ATP</name>
        <dbReference type="ChEBI" id="CHEBI:30616"/>
    </ligand>
</feature>
<dbReference type="GO" id="GO:0008574">
    <property type="term" value="F:plus-end-directed microtubule motor activity"/>
    <property type="evidence" value="ECO:0007669"/>
    <property type="project" value="TreeGrafter"/>
</dbReference>
<dbReference type="PROSITE" id="PS00411">
    <property type="entry name" value="KINESIN_MOTOR_1"/>
    <property type="match status" value="1"/>
</dbReference>
<dbReference type="EMBL" id="JAVYJV010000039">
    <property type="protein sequence ID" value="KAK4337303.1"/>
    <property type="molecule type" value="Genomic_DNA"/>
</dbReference>
<dbReference type="FunFam" id="3.40.850.10:FF:000019">
    <property type="entry name" value="Kinesin-like protein KIN-5D"/>
    <property type="match status" value="1"/>
</dbReference>
<evidence type="ECO:0000256" key="16">
    <source>
        <dbReference type="PROSITE-ProRule" id="PRU00283"/>
    </source>
</evidence>
<dbReference type="Pfam" id="PF14374">
    <property type="entry name" value="Ribos_L4_asso_C"/>
    <property type="match status" value="1"/>
</dbReference>
<dbReference type="PROSITE" id="PS50011">
    <property type="entry name" value="PROTEIN_KINASE_DOM"/>
    <property type="match status" value="1"/>
</dbReference>
<feature type="region of interest" description="Disordered" evidence="18">
    <location>
        <begin position="778"/>
        <end position="892"/>
    </location>
</feature>
<dbReference type="GO" id="GO:0003735">
    <property type="term" value="F:structural constituent of ribosome"/>
    <property type="evidence" value="ECO:0007669"/>
    <property type="project" value="InterPro"/>
</dbReference>
<dbReference type="PROSITE" id="PS50067">
    <property type="entry name" value="KINESIN_MOTOR_2"/>
    <property type="match status" value="1"/>
</dbReference>
<feature type="region of interest" description="Disordered" evidence="18">
    <location>
        <begin position="416"/>
        <end position="436"/>
    </location>
</feature>
<feature type="domain" description="Kinesin motor" evidence="20">
    <location>
        <begin position="847"/>
        <end position="1206"/>
    </location>
</feature>
<evidence type="ECO:0000256" key="3">
    <source>
        <dbReference type="ARBA" id="ARBA00022490"/>
    </source>
</evidence>
<keyword evidence="15" id="KW-0694">RNA-binding</keyword>
<dbReference type="GO" id="GO:0005634">
    <property type="term" value="C:nucleus"/>
    <property type="evidence" value="ECO:0007669"/>
    <property type="project" value="TreeGrafter"/>
</dbReference>
<gene>
    <name evidence="22" type="ORF">RND71_043589</name>
</gene>
<dbReference type="Pfam" id="PF00573">
    <property type="entry name" value="Ribosomal_L4"/>
    <property type="match status" value="1"/>
</dbReference>
<evidence type="ECO:0000256" key="11">
    <source>
        <dbReference type="ARBA" id="ARBA00034704"/>
    </source>
</evidence>
<keyword evidence="8 16" id="KW-0505">Motor protein</keyword>
<evidence type="ECO:0000259" key="20">
    <source>
        <dbReference type="PROSITE" id="PS50067"/>
    </source>
</evidence>
<comment type="caution">
    <text evidence="22">The sequence shown here is derived from an EMBL/GenBank/DDBJ whole genome shotgun (WGS) entry which is preliminary data.</text>
</comment>
<dbReference type="InterPro" id="IPR036961">
    <property type="entry name" value="Kinesin_motor_dom_sf"/>
</dbReference>
<keyword evidence="17" id="KW-0175">Coiled coil</keyword>
<evidence type="ECO:0000256" key="12">
    <source>
        <dbReference type="ARBA" id="ARBA00035244"/>
    </source>
</evidence>
<evidence type="ECO:0000256" key="8">
    <source>
        <dbReference type="ARBA" id="ARBA00023175"/>
    </source>
</evidence>
<dbReference type="Gene3D" id="3.30.70.330">
    <property type="match status" value="1"/>
</dbReference>
<comment type="similarity">
    <text evidence="2">Belongs to the universal ribosomal protein uL4 family.</text>
</comment>
<feature type="compositionally biased region" description="Basic and acidic residues" evidence="18">
    <location>
        <begin position="795"/>
        <end position="804"/>
    </location>
</feature>
<dbReference type="SMART" id="SM00129">
    <property type="entry name" value="KISc"/>
    <property type="match status" value="1"/>
</dbReference>
<keyword evidence="23" id="KW-1185">Reference proteome</keyword>
<dbReference type="Pfam" id="PF00076">
    <property type="entry name" value="RRM_1"/>
    <property type="match status" value="1"/>
</dbReference>
<keyword evidence="6 16" id="KW-0067">ATP-binding</keyword>
<dbReference type="SUPFAM" id="SSF56112">
    <property type="entry name" value="Protein kinase-like (PK-like)"/>
    <property type="match status" value="1"/>
</dbReference>
<dbReference type="GO" id="GO:0005840">
    <property type="term" value="C:ribosome"/>
    <property type="evidence" value="ECO:0007669"/>
    <property type="project" value="UniProtKB-KW"/>
</dbReference>
<dbReference type="InterPro" id="IPR047241">
    <property type="entry name" value="KIF11-like_kin_motor_dom"/>
</dbReference>
<evidence type="ECO:0000256" key="13">
    <source>
        <dbReference type="ARBA" id="ARBA00035353"/>
    </source>
</evidence>
<evidence type="ECO:0000256" key="6">
    <source>
        <dbReference type="ARBA" id="ARBA00022840"/>
    </source>
</evidence>
<feature type="region of interest" description="Disordered" evidence="18">
    <location>
        <begin position="624"/>
        <end position="652"/>
    </location>
</feature>
<organism evidence="22 23">
    <name type="scientific">Anisodus tanguticus</name>
    <dbReference type="NCBI Taxonomy" id="243964"/>
    <lineage>
        <taxon>Eukaryota</taxon>
        <taxon>Viridiplantae</taxon>
        <taxon>Streptophyta</taxon>
        <taxon>Embryophyta</taxon>
        <taxon>Tracheophyta</taxon>
        <taxon>Spermatophyta</taxon>
        <taxon>Magnoliopsida</taxon>
        <taxon>eudicotyledons</taxon>
        <taxon>Gunneridae</taxon>
        <taxon>Pentapetalae</taxon>
        <taxon>asterids</taxon>
        <taxon>lamiids</taxon>
        <taxon>Solanales</taxon>
        <taxon>Solanaceae</taxon>
        <taxon>Solanoideae</taxon>
        <taxon>Hyoscyameae</taxon>
        <taxon>Anisodus</taxon>
    </lineage>
</organism>
<evidence type="ECO:0000259" key="21">
    <source>
        <dbReference type="PROSITE" id="PS50102"/>
    </source>
</evidence>
<evidence type="ECO:0000256" key="7">
    <source>
        <dbReference type="ARBA" id="ARBA00022980"/>
    </source>
</evidence>
<dbReference type="PROSITE" id="PS50102">
    <property type="entry name" value="RRM"/>
    <property type="match status" value="1"/>
</dbReference>
<name>A0AAE1QPQ0_9SOLA</name>